<gene>
    <name evidence="6" type="ORF">CCY01nite_37930</name>
</gene>
<dbReference type="InterPro" id="IPR006626">
    <property type="entry name" value="PbH1"/>
</dbReference>
<evidence type="ECO:0000256" key="3">
    <source>
        <dbReference type="SAM" id="SignalP"/>
    </source>
</evidence>
<comment type="caution">
    <text evidence="6">The sequence shown here is derived from an EMBL/GenBank/DDBJ whole genome shotgun (WGS) entry which is preliminary data.</text>
</comment>
<sequence length="2251" mass="245361">MMNSKKIWTGLLALVLCLTAYAQEQDPFAPYLTGQPPAIEEDLGMETTPEGIRIHRFVFRSREVDGKPSLVFAAIAYPAGKGPFPGMVRLHGGGGSADIPSAVSSAKQGYASLVLDVPGVAGAKSRSPKTTGPWLGKPMIGANPDATASSLFDAVLASAQCVYLLRAQPDVDKNNICVAGASWGGYTATMVAALVDKDIVATWSVFGSGNFLLGAYTTGQLQKLPEAERKNWEKWLDPGSRAKHITKPYFISTASNDRHWSWMAVQATLADIKGPVNQFYSPNDNHAMTYPGNKNMLHFFDHYIKHNKPPLPRVIAGKTRRLKDGRAEVTFSVKDTTQLTEAKIYYCDAAPVWTERKWIPATATRNRKQFKAYVPADIAGKHFSWYAIVTDKNEAAWGDKNAVCSSLIQDISPLLALAGEPVVLNSNETAGPGDVFGLQGAGFGSNPEVWYAAVTGKEKKLQPLARLEVVSASDRNVSALMADDIKKGTLVAVWIKNGNTFSEPVFLNKARAVTLEYDEIMPGQPFRIFGRNLSVPGHAAAVRFAKEKGKGSWPAKVVKADAYTLEVIAPANITHNTRYKVYLTNGAGGSWGESAAEEILAGRKAAADPFGLKAAWGTEFTFAQNVYNVKTDSRLPLKAKGDGVTDDRKALQQAIDIAHRQGGGVIYFPAGKYRLEIPTGSGLVMRSNIVLKGDGPGKSIIQYGFGTPPPYPDPIGKGGWSDTTTDGVAILWPLGTTLTGLCDLQLDNVNTSGKWRHSIKTMAPPVKKPGAGGSKFFAANCRFNFSVAWGLSWGYVDRMVIRDCYFDSKATITWPWLWHCNGSTNFSVRNNTVRYAAGRFGFNESYNGIIENNDITRLGDLQNPKGETGGFNIDFATDIVMMGNRMDVEGREIEYHNQGETILSQGGNPENMSMGVATAATATTLTDATKQWERIRTETLSSSSALCIVDGKGAGQWRRIVKNNATTITVDKPWTIIPDKSSHYVVICWSAEDWLVKDNVLEGNNRGIWFYCGNTDVAIVGNRLTNSEGIYLRADQRRNMGLGRYNLSWNTLVADNKVINTNGLRPAFVCNTLALVTPDSLHGIGSLGIEIRRNFVQAHVPNSASFVKGEGYFNEVSYKNEIKGKATGIIGTIFDGNVVENADIGYRLVKSIDQTVIKDPVYKNVKTPYLEAKGTVLLNDRSKQAIPVKFTLKEAGFVTLVIEQPDGKRIRNLVSETWFPAGENTAWWDGMDDLGRDVDAAKHGVYHIPAKFVAPGQYRVRGLVRGEIKPYYEFSPYYTGTPPWRTQDHTGAWLANHTPPKAALFVPGDRSPTGQPSIILGAYVTEGPDGFAWIDLDGRKRGGKAWIGGHWTAAPFLAGDNGEQAVPGAHVYVASVWETSKQSGLAELRLNAMKANHAKNDYTVKEVLLHPLGPMPKNEVTGVIGGMAAHNGTVVISMIKKDRLLFIDAAKGKLADSLQVSAPRGLAFDAKGRLLVLSGKKLLRFPAPHAKPEQLVTKGLEDPIAITLDRKGNIYVSDRGNSHVVKIYSPGGKFLRSIGSPGAPRAGAYDPMHMNNPAGIAIDAKQQLWVTEEDYLPKRVSVWTLDGKLVNAFYGPPKYGGGGTLDAHDKKRFYYAEEENGAMEFILDWKKGTSKLNRIHYRPVAGDMQLAFRSAGPEIALYRNGQRYFTNSYNSSPTNGHSSAFLFIERDSIAYPVAAMGRAALWDRLKEDDMRSRWPAGVDLNGKPPKNEAFFIWQDLNGDAHAQPAEVTMQKASVGGVSVMPDLSFCISRLNESAIRFPPVAFADRGLPRYDMAKKQVLAAGVQRPASSGGDQVLVGPDGWSVLTLGIAPYSRYSFSGVKNGVPMWSYPNMWPGLHASHSAPSADRRGQLIGPTRLLGGLMPNKGSDAGPLWAVNGNHGSVYVFTADGLFVATLFVNMRDGQLWRMPKGYRNMPLDGISLGEENFWPSITQTEDGNVYIVDGARSAIVRLDGMHSVHRLPDRMINVRNTDLERSRALFAEAEAARQQDQGVKEMTVALRQAQPVVDGRLNDWSDASWVDIDKRGVKAYFNANTRPYDLTGAAAISGDRLYVAYRTGDSALLKNSGEMPVAPFKTGGALDLMIGADGEVDPERRKPVAGDARLLVTVVNGKPLALLYRAVVPGTREEDKIPFSSPANTITFDKVEDISSQLEFAGSEGNYEISVPVSVLGLKPANGLEIKGDIGVLRGDQGQTTSRSYWSNKATGITADVPSEAMLTPNLWGKFKFSSR</sequence>
<dbReference type="InterPro" id="IPR008391">
    <property type="entry name" value="AXE1_dom"/>
</dbReference>
<dbReference type="InterPro" id="IPR001258">
    <property type="entry name" value="NHL_repeat"/>
</dbReference>
<evidence type="ECO:0000256" key="2">
    <source>
        <dbReference type="PROSITE-ProRule" id="PRU00504"/>
    </source>
</evidence>
<evidence type="ECO:0000313" key="7">
    <source>
        <dbReference type="Proteomes" id="UP000321436"/>
    </source>
</evidence>
<evidence type="ECO:0000259" key="5">
    <source>
        <dbReference type="Pfam" id="PF12708"/>
    </source>
</evidence>
<dbReference type="SMART" id="SM00710">
    <property type="entry name" value="PbH1"/>
    <property type="match status" value="5"/>
</dbReference>
<dbReference type="OrthoDB" id="9043075at2"/>
<dbReference type="Proteomes" id="UP000321436">
    <property type="component" value="Unassembled WGS sequence"/>
</dbReference>
<dbReference type="RefSeq" id="WP_146865217.1">
    <property type="nucleotide sequence ID" value="NZ_BKAU01000005.1"/>
</dbReference>
<feature type="chain" id="PRO_5022058220" description="Pectate lyase superfamily protein domain-containing protein" evidence="3">
    <location>
        <begin position="23"/>
        <end position="2251"/>
    </location>
</feature>
<proteinExistence type="predicted"/>
<dbReference type="PROSITE" id="PS51125">
    <property type="entry name" value="NHL"/>
    <property type="match status" value="1"/>
</dbReference>
<dbReference type="InterPro" id="IPR050952">
    <property type="entry name" value="TRIM-NHL_E3_ligases"/>
</dbReference>
<feature type="domain" description="Rhamnogalacturonase A/B/Epimerase-like pectate lyase" evidence="5">
    <location>
        <begin position="639"/>
        <end position="703"/>
    </location>
</feature>
<evidence type="ECO:0008006" key="8">
    <source>
        <dbReference type="Google" id="ProtNLM"/>
    </source>
</evidence>
<dbReference type="InterPro" id="IPR024535">
    <property type="entry name" value="RHGA/B-epi-like_pectate_lyase"/>
</dbReference>
<dbReference type="EMBL" id="BKAU01000005">
    <property type="protein sequence ID" value="GEP97533.1"/>
    <property type="molecule type" value="Genomic_DNA"/>
</dbReference>
<dbReference type="Gene3D" id="2.60.40.4070">
    <property type="match status" value="1"/>
</dbReference>
<evidence type="ECO:0000256" key="1">
    <source>
        <dbReference type="ARBA" id="ARBA00022737"/>
    </source>
</evidence>
<keyword evidence="3" id="KW-0732">Signal</keyword>
<reference evidence="6 7" key="1">
    <citation type="submission" date="2019-07" db="EMBL/GenBank/DDBJ databases">
        <title>Whole genome shotgun sequence of Chitinophaga cymbidii NBRC 109752.</title>
        <authorList>
            <person name="Hosoyama A."/>
            <person name="Uohara A."/>
            <person name="Ohji S."/>
            <person name="Ichikawa N."/>
        </authorList>
    </citation>
    <scope>NUCLEOTIDE SEQUENCE [LARGE SCALE GENOMIC DNA]</scope>
    <source>
        <strain evidence="6 7">NBRC 109752</strain>
    </source>
</reference>
<dbReference type="Pfam" id="PF12708">
    <property type="entry name" value="Pect-lyase_RHGA_epim"/>
    <property type="match status" value="1"/>
</dbReference>
<dbReference type="InterPro" id="IPR012334">
    <property type="entry name" value="Pectin_lyas_fold"/>
</dbReference>
<protein>
    <recommendedName>
        <fullName evidence="8">Pectate lyase superfamily protein domain-containing protein</fullName>
    </recommendedName>
</protein>
<accession>A0A512RPA8</accession>
<evidence type="ECO:0000313" key="6">
    <source>
        <dbReference type="EMBL" id="GEP97533.1"/>
    </source>
</evidence>
<dbReference type="Gene3D" id="2.120.10.30">
    <property type="entry name" value="TolB, C-terminal domain"/>
    <property type="match status" value="1"/>
</dbReference>
<organism evidence="6 7">
    <name type="scientific">Chitinophaga cymbidii</name>
    <dbReference type="NCBI Taxonomy" id="1096750"/>
    <lineage>
        <taxon>Bacteria</taxon>
        <taxon>Pseudomonadati</taxon>
        <taxon>Bacteroidota</taxon>
        <taxon>Chitinophagia</taxon>
        <taxon>Chitinophagales</taxon>
        <taxon>Chitinophagaceae</taxon>
        <taxon>Chitinophaga</taxon>
    </lineage>
</organism>
<dbReference type="InterPro" id="IPR011042">
    <property type="entry name" value="6-blade_b-propeller_TolB-like"/>
</dbReference>
<dbReference type="PANTHER" id="PTHR24104">
    <property type="entry name" value="E3 UBIQUITIN-PROTEIN LIGASE NHLRC1-RELATED"/>
    <property type="match status" value="1"/>
</dbReference>
<dbReference type="PANTHER" id="PTHR24104:SF25">
    <property type="entry name" value="PROTEIN LIN-41"/>
    <property type="match status" value="1"/>
</dbReference>
<dbReference type="GO" id="GO:0008270">
    <property type="term" value="F:zinc ion binding"/>
    <property type="evidence" value="ECO:0007669"/>
    <property type="project" value="UniProtKB-KW"/>
</dbReference>
<feature type="domain" description="Acetyl xylan esterase" evidence="4">
    <location>
        <begin position="70"/>
        <end position="197"/>
    </location>
</feature>
<dbReference type="InterPro" id="IPR011050">
    <property type="entry name" value="Pectin_lyase_fold/virulence"/>
</dbReference>
<feature type="signal peptide" evidence="3">
    <location>
        <begin position="1"/>
        <end position="22"/>
    </location>
</feature>
<keyword evidence="7" id="KW-1185">Reference proteome</keyword>
<dbReference type="InterPro" id="IPR029058">
    <property type="entry name" value="AB_hydrolase_fold"/>
</dbReference>
<evidence type="ECO:0000259" key="4">
    <source>
        <dbReference type="Pfam" id="PF05448"/>
    </source>
</evidence>
<feature type="repeat" description="NHL" evidence="2">
    <location>
        <begin position="1497"/>
        <end position="1531"/>
    </location>
</feature>
<dbReference type="Pfam" id="PF05448">
    <property type="entry name" value="AXE1"/>
    <property type="match status" value="1"/>
</dbReference>
<dbReference type="SUPFAM" id="SSF51126">
    <property type="entry name" value="Pectin lyase-like"/>
    <property type="match status" value="1"/>
</dbReference>
<dbReference type="SUPFAM" id="SSF101898">
    <property type="entry name" value="NHL repeat"/>
    <property type="match status" value="1"/>
</dbReference>
<name>A0A512RPA8_9BACT</name>
<dbReference type="Gene3D" id="3.40.50.1820">
    <property type="entry name" value="alpha/beta hydrolase"/>
    <property type="match status" value="1"/>
</dbReference>
<dbReference type="Gene3D" id="2.160.20.10">
    <property type="entry name" value="Single-stranded right-handed beta-helix, Pectin lyase-like"/>
    <property type="match status" value="1"/>
</dbReference>
<keyword evidence="1" id="KW-0677">Repeat</keyword>
<dbReference type="SUPFAM" id="SSF53474">
    <property type="entry name" value="alpha/beta-Hydrolases"/>
    <property type="match status" value="1"/>
</dbReference>